<comment type="caution">
    <text evidence="1">The sequence shown here is derived from an EMBL/GenBank/DDBJ whole genome shotgun (WGS) entry which is preliminary data.</text>
</comment>
<dbReference type="Proteomes" id="UP000299102">
    <property type="component" value="Unassembled WGS sequence"/>
</dbReference>
<dbReference type="AlphaFoldDB" id="A0A4C1T833"/>
<reference evidence="1 2" key="1">
    <citation type="journal article" date="2019" name="Commun. Biol.">
        <title>The bagworm genome reveals a unique fibroin gene that provides high tensile strength.</title>
        <authorList>
            <person name="Kono N."/>
            <person name="Nakamura H."/>
            <person name="Ohtoshi R."/>
            <person name="Tomita M."/>
            <person name="Numata K."/>
            <person name="Arakawa K."/>
        </authorList>
    </citation>
    <scope>NUCLEOTIDE SEQUENCE [LARGE SCALE GENOMIC DNA]</scope>
</reference>
<sequence length="170" mass="18796">MPKSFYINVCFLQRSGSFYSSVSNVFAYIASTPTSLAATNCPLNKFQFSNKHGVQNVRIINLSKKSSGATGEIPYRYRIQRSDRWLFKEEPISKNTRNLRAGTEWSMDVGLRHSAARASATRQVFRLAPARISHAGESRRRTGAPCGAPAGYLSIATLQDTVGIGWTFVA</sequence>
<gene>
    <name evidence="1" type="ORF">EVAR_96208_1</name>
</gene>
<proteinExistence type="predicted"/>
<evidence type="ECO:0000313" key="1">
    <source>
        <dbReference type="EMBL" id="GBP09638.1"/>
    </source>
</evidence>
<keyword evidence="2" id="KW-1185">Reference proteome</keyword>
<accession>A0A4C1T833</accession>
<evidence type="ECO:0000313" key="2">
    <source>
        <dbReference type="Proteomes" id="UP000299102"/>
    </source>
</evidence>
<protein>
    <submittedName>
        <fullName evidence="1">Uncharacterized protein</fullName>
    </submittedName>
</protein>
<dbReference type="EMBL" id="BGZK01004553">
    <property type="protein sequence ID" value="GBP09638.1"/>
    <property type="molecule type" value="Genomic_DNA"/>
</dbReference>
<name>A0A4C1T833_EUMVA</name>
<organism evidence="1 2">
    <name type="scientific">Eumeta variegata</name>
    <name type="common">Bagworm moth</name>
    <name type="synonym">Eumeta japonica</name>
    <dbReference type="NCBI Taxonomy" id="151549"/>
    <lineage>
        <taxon>Eukaryota</taxon>
        <taxon>Metazoa</taxon>
        <taxon>Ecdysozoa</taxon>
        <taxon>Arthropoda</taxon>
        <taxon>Hexapoda</taxon>
        <taxon>Insecta</taxon>
        <taxon>Pterygota</taxon>
        <taxon>Neoptera</taxon>
        <taxon>Endopterygota</taxon>
        <taxon>Lepidoptera</taxon>
        <taxon>Glossata</taxon>
        <taxon>Ditrysia</taxon>
        <taxon>Tineoidea</taxon>
        <taxon>Psychidae</taxon>
        <taxon>Oiketicinae</taxon>
        <taxon>Eumeta</taxon>
    </lineage>
</organism>